<dbReference type="AlphaFoldDB" id="A0A226D818"/>
<name>A0A226D818_FOLCA</name>
<reference evidence="5 6" key="1">
    <citation type="submission" date="2015-12" db="EMBL/GenBank/DDBJ databases">
        <title>The genome of Folsomia candida.</title>
        <authorList>
            <person name="Faddeeva A."/>
            <person name="Derks M.F."/>
            <person name="Anvar Y."/>
            <person name="Smit S."/>
            <person name="Van Straalen N."/>
            <person name="Roelofs D."/>
        </authorList>
    </citation>
    <scope>NUCLEOTIDE SEQUENCE [LARGE SCALE GENOMIC DNA]</scope>
    <source>
        <strain evidence="5 6">VU population</strain>
        <tissue evidence="5">Whole body</tissue>
    </source>
</reference>
<evidence type="ECO:0000259" key="4">
    <source>
        <dbReference type="PROSITE" id="PS51031"/>
    </source>
</evidence>
<organism evidence="5 6">
    <name type="scientific">Folsomia candida</name>
    <name type="common">Springtail</name>
    <dbReference type="NCBI Taxonomy" id="158441"/>
    <lineage>
        <taxon>Eukaryota</taxon>
        <taxon>Metazoa</taxon>
        <taxon>Ecdysozoa</taxon>
        <taxon>Arthropoda</taxon>
        <taxon>Hexapoda</taxon>
        <taxon>Collembola</taxon>
        <taxon>Entomobryomorpha</taxon>
        <taxon>Isotomoidea</taxon>
        <taxon>Isotomidae</taxon>
        <taxon>Proisotominae</taxon>
        <taxon>Folsomia</taxon>
    </lineage>
</organism>
<dbReference type="InterPro" id="IPR006578">
    <property type="entry name" value="MADF-dom"/>
</dbReference>
<dbReference type="SMART" id="SM00595">
    <property type="entry name" value="MADF"/>
    <property type="match status" value="1"/>
</dbReference>
<dbReference type="EMBL" id="LNIX01000029">
    <property type="protein sequence ID" value="OXA41369.1"/>
    <property type="molecule type" value="Genomic_DNA"/>
</dbReference>
<dbReference type="GO" id="GO:0003677">
    <property type="term" value="F:DNA binding"/>
    <property type="evidence" value="ECO:0007669"/>
    <property type="project" value="InterPro"/>
</dbReference>
<dbReference type="PROSITE" id="PS51031">
    <property type="entry name" value="BESS"/>
    <property type="match status" value="1"/>
</dbReference>
<dbReference type="OrthoDB" id="5984255at2759"/>
<comment type="caution">
    <text evidence="5">The sequence shown here is derived from an EMBL/GenBank/DDBJ whole genome shotgun (WGS) entry which is preliminary data.</text>
</comment>
<dbReference type="GO" id="GO:0005634">
    <property type="term" value="C:nucleus"/>
    <property type="evidence" value="ECO:0007669"/>
    <property type="project" value="UniProtKB-SubCell"/>
</dbReference>
<feature type="domain" description="BESS" evidence="4">
    <location>
        <begin position="197"/>
        <end position="236"/>
    </location>
</feature>
<feature type="region of interest" description="Disordered" evidence="2">
    <location>
        <begin position="1"/>
        <end position="23"/>
    </location>
</feature>
<dbReference type="GO" id="GO:0006357">
    <property type="term" value="P:regulation of transcription by RNA polymerase II"/>
    <property type="evidence" value="ECO:0007669"/>
    <property type="project" value="TreeGrafter"/>
</dbReference>
<sequence>MSSDTENERAIEKEGAANSEENTSEVQITFELIRRVENRRFLFDVEDPNHKDRNRVTLAWQDISGDLGTNANNGKWCKEKWKKLRDYYFKKKRDLKGQSGKKRTNVKTWIYFNSLRFLDNCAAENESTIDNISTVDTMEEGNSESDFNLGGEVSESTLQSRQPVDNRPKPKKKKSESVADQVNSKILEQLNKDTSQEDGHYHFCMSLASRLRKMTPSLAGYAEMKISQMMFELEFPSQRGQPPASSPYSDDELLNV</sequence>
<dbReference type="GO" id="GO:0005667">
    <property type="term" value="C:transcription regulator complex"/>
    <property type="evidence" value="ECO:0007669"/>
    <property type="project" value="TreeGrafter"/>
</dbReference>
<feature type="compositionally biased region" description="Basic and acidic residues" evidence="2">
    <location>
        <begin position="1"/>
        <end position="15"/>
    </location>
</feature>
<keyword evidence="6" id="KW-1185">Reference proteome</keyword>
<dbReference type="InterPro" id="IPR039353">
    <property type="entry name" value="TF_Adf1"/>
</dbReference>
<dbReference type="Proteomes" id="UP000198287">
    <property type="component" value="Unassembled WGS sequence"/>
</dbReference>
<comment type="subcellular location">
    <subcellularLocation>
        <location evidence="1">Nucleus</location>
    </subcellularLocation>
</comment>
<protein>
    <submittedName>
        <fullName evidence="5">Trihelix transcription factor GTL1</fullName>
    </submittedName>
</protein>
<dbReference type="Pfam" id="PF10545">
    <property type="entry name" value="MADF_DNA_bdg"/>
    <property type="match status" value="1"/>
</dbReference>
<feature type="region of interest" description="Disordered" evidence="2">
    <location>
        <begin position="236"/>
        <end position="256"/>
    </location>
</feature>
<proteinExistence type="predicted"/>
<dbReference type="Pfam" id="PF02944">
    <property type="entry name" value="BESS"/>
    <property type="match status" value="1"/>
</dbReference>
<feature type="domain" description="MADF" evidence="3">
    <location>
        <begin position="31"/>
        <end position="123"/>
    </location>
</feature>
<evidence type="ECO:0000256" key="1">
    <source>
        <dbReference type="PROSITE-ProRule" id="PRU00371"/>
    </source>
</evidence>
<feature type="compositionally biased region" description="Polar residues" evidence="2">
    <location>
        <begin position="154"/>
        <end position="163"/>
    </location>
</feature>
<dbReference type="InterPro" id="IPR004210">
    <property type="entry name" value="BESS_motif"/>
</dbReference>
<keyword evidence="1" id="KW-0539">Nucleus</keyword>
<feature type="region of interest" description="Disordered" evidence="2">
    <location>
        <begin position="132"/>
        <end position="180"/>
    </location>
</feature>
<gene>
    <name evidence="5" type="ORF">Fcan01_23870</name>
</gene>
<dbReference type="PROSITE" id="PS51029">
    <property type="entry name" value="MADF"/>
    <property type="match status" value="1"/>
</dbReference>
<evidence type="ECO:0000256" key="2">
    <source>
        <dbReference type="SAM" id="MobiDB-lite"/>
    </source>
</evidence>
<dbReference type="PANTHER" id="PTHR12243:SF69">
    <property type="entry name" value="SI:CH73-59F11.3"/>
    <property type="match status" value="1"/>
</dbReference>
<evidence type="ECO:0000313" key="5">
    <source>
        <dbReference type="EMBL" id="OXA41369.1"/>
    </source>
</evidence>
<accession>A0A226D818</accession>
<evidence type="ECO:0000313" key="6">
    <source>
        <dbReference type="Proteomes" id="UP000198287"/>
    </source>
</evidence>
<evidence type="ECO:0000259" key="3">
    <source>
        <dbReference type="PROSITE" id="PS51029"/>
    </source>
</evidence>
<dbReference type="PANTHER" id="PTHR12243">
    <property type="entry name" value="MADF DOMAIN TRANSCRIPTION FACTOR"/>
    <property type="match status" value="1"/>
</dbReference>